<dbReference type="InterPro" id="IPR036375">
    <property type="entry name" value="Hemopexin-like_dom_sf"/>
</dbReference>
<evidence type="ECO:0000256" key="9">
    <source>
        <dbReference type="PIRSR" id="PIRSR621190-2"/>
    </source>
</evidence>
<feature type="binding site" description="in inhibited form" evidence="9">
    <location>
        <position position="107"/>
    </location>
    <ligand>
        <name>Zn(2+)</name>
        <dbReference type="ChEBI" id="CHEBI:29105"/>
        <label>2</label>
        <note>catalytic</note>
    </ligand>
</feature>
<feature type="binding site" evidence="9">
    <location>
        <position position="174"/>
    </location>
    <ligand>
        <name>Ca(2+)</name>
        <dbReference type="ChEBI" id="CHEBI:29108"/>
        <label>3</label>
    </ligand>
</feature>
<dbReference type="GO" id="GO:0004222">
    <property type="term" value="F:metalloendopeptidase activity"/>
    <property type="evidence" value="ECO:0007669"/>
    <property type="project" value="InterPro"/>
</dbReference>
<feature type="compositionally biased region" description="Low complexity" evidence="12">
    <location>
        <begin position="250"/>
        <end position="262"/>
    </location>
</feature>
<feature type="binding site" evidence="9">
    <location>
        <position position="262"/>
    </location>
    <ligand>
        <name>Ca(2+)</name>
        <dbReference type="ChEBI" id="CHEBI:29108"/>
        <label>5</label>
    </ligand>
</feature>
<dbReference type="GO" id="GO:0008270">
    <property type="term" value="F:zinc ion binding"/>
    <property type="evidence" value="ECO:0007669"/>
    <property type="project" value="InterPro"/>
</dbReference>
<feature type="binding site" evidence="9">
    <location>
        <position position="290"/>
    </location>
    <ligand>
        <name>Ca(2+)</name>
        <dbReference type="ChEBI" id="CHEBI:29108"/>
        <label>4</label>
    </ligand>
</feature>
<evidence type="ECO:0000256" key="8">
    <source>
        <dbReference type="PIRSR" id="PIRSR001191-2"/>
    </source>
</evidence>
<reference evidence="14" key="1">
    <citation type="submission" date="2021-02" db="EMBL/GenBank/DDBJ databases">
        <authorList>
            <person name="Bekaert M."/>
        </authorList>
    </citation>
    <scope>NUCLEOTIDE SEQUENCE</scope>
    <source>
        <strain evidence="14">IoA-00</strain>
    </source>
</reference>
<evidence type="ECO:0000256" key="7">
    <source>
        <dbReference type="ARBA" id="ARBA00023049"/>
    </source>
</evidence>
<feature type="binding site" evidence="9">
    <location>
        <position position="182"/>
    </location>
    <ligand>
        <name>Zn(2+)</name>
        <dbReference type="ChEBI" id="CHEBI:29105"/>
        <label>1</label>
    </ligand>
</feature>
<evidence type="ECO:0000256" key="12">
    <source>
        <dbReference type="SAM" id="MobiDB-lite"/>
    </source>
</evidence>
<dbReference type="Gene3D" id="3.40.390.10">
    <property type="entry name" value="Collagenase (Catalytic Domain)"/>
    <property type="match status" value="2"/>
</dbReference>
<evidence type="ECO:0000256" key="2">
    <source>
        <dbReference type="ARBA" id="ARBA00022670"/>
    </source>
</evidence>
<feature type="binding site" evidence="9">
    <location>
        <position position="175"/>
    </location>
    <ligand>
        <name>Ca(2+)</name>
        <dbReference type="ChEBI" id="CHEBI:29108"/>
        <label>3</label>
    </ligand>
</feature>
<evidence type="ECO:0000256" key="5">
    <source>
        <dbReference type="ARBA" id="ARBA00022801"/>
    </source>
</evidence>
<keyword evidence="7" id="KW-0482">Metalloprotease</keyword>
<keyword evidence="6 8" id="KW-0862">Zinc</keyword>
<dbReference type="SMART" id="SM00235">
    <property type="entry name" value="ZnMc"/>
    <property type="match status" value="1"/>
</dbReference>
<feature type="region of interest" description="Disordered" evidence="12">
    <location>
        <begin position="239"/>
        <end position="262"/>
    </location>
</feature>
<dbReference type="PIRSF" id="PIRSF001191">
    <property type="entry name" value="Peptidase_M10A_matrix"/>
    <property type="match status" value="1"/>
</dbReference>
<dbReference type="PROSITE" id="PS51642">
    <property type="entry name" value="HEMOPEXIN_2"/>
    <property type="match status" value="2"/>
</dbReference>
<feature type="modified residue" description="Phosphotyrosine; by PKDCC" evidence="10">
    <location>
        <position position="320"/>
    </location>
</feature>
<feature type="binding site" evidence="9">
    <location>
        <position position="212"/>
    </location>
    <ligand>
        <name>Zn(2+)</name>
        <dbReference type="ChEBI" id="CHEBI:29105"/>
        <label>2</label>
        <note>catalytic</note>
    </ligand>
</feature>
<comment type="similarity">
    <text evidence="1">Belongs to the peptidase M10A family.</text>
</comment>
<dbReference type="Gene3D" id="1.10.101.10">
    <property type="entry name" value="PGBD-like superfamily/PGBD"/>
    <property type="match status" value="1"/>
</dbReference>
<dbReference type="GO" id="GO:0030198">
    <property type="term" value="P:extracellular matrix organization"/>
    <property type="evidence" value="ECO:0007669"/>
    <property type="project" value="TreeGrafter"/>
</dbReference>
<feature type="repeat" description="Hemopexin" evidence="11">
    <location>
        <begin position="286"/>
        <end position="331"/>
    </location>
</feature>
<evidence type="ECO:0000256" key="3">
    <source>
        <dbReference type="ARBA" id="ARBA00022723"/>
    </source>
</evidence>
<dbReference type="EC" id="3.4.24.80" evidence="14"/>
<dbReference type="InterPro" id="IPR001818">
    <property type="entry name" value="Pept_M10_metallopeptidase"/>
</dbReference>
<dbReference type="GO" id="GO:0030574">
    <property type="term" value="P:collagen catabolic process"/>
    <property type="evidence" value="ECO:0007669"/>
    <property type="project" value="TreeGrafter"/>
</dbReference>
<dbReference type="InterPro" id="IPR006026">
    <property type="entry name" value="Peptidase_Metallo"/>
</dbReference>
<dbReference type="InterPro" id="IPR018487">
    <property type="entry name" value="Hemopexin-like_repeat"/>
</dbReference>
<dbReference type="SUPFAM" id="SSF55486">
    <property type="entry name" value="Metalloproteases ('zincins'), catalytic domain"/>
    <property type="match status" value="1"/>
</dbReference>
<dbReference type="InterPro" id="IPR036366">
    <property type="entry name" value="PGBDSf"/>
</dbReference>
<feature type="binding site" evidence="9">
    <location>
        <position position="384"/>
    </location>
    <ligand>
        <name>Ca(2+)</name>
        <dbReference type="ChEBI" id="CHEBI:29108"/>
        <label>4</label>
    </ligand>
</feature>
<dbReference type="GO" id="GO:0006508">
    <property type="term" value="P:proteolysis"/>
    <property type="evidence" value="ECO:0007669"/>
    <property type="project" value="UniProtKB-KW"/>
</dbReference>
<accession>A0A7R8H4B8</accession>
<feature type="binding site" evidence="8">
    <location>
        <position position="204"/>
    </location>
    <ligand>
        <name>Zn(2+)</name>
        <dbReference type="ChEBI" id="CHEBI:29105"/>
        <label>2</label>
        <note>catalytic</note>
    </ligand>
</feature>
<dbReference type="AlphaFoldDB" id="A0A7R8H4B8"/>
<dbReference type="GO" id="GO:0005615">
    <property type="term" value="C:extracellular space"/>
    <property type="evidence" value="ECO:0007669"/>
    <property type="project" value="TreeGrafter"/>
</dbReference>
<comment type="cofactor">
    <cofactor evidence="9">
        <name>Ca(2+)</name>
        <dbReference type="ChEBI" id="CHEBI:29108"/>
    </cofactor>
    <text evidence="9">Can bind about 5 Ca(2+) ions per subunit.</text>
</comment>
<evidence type="ECO:0000259" key="13">
    <source>
        <dbReference type="SMART" id="SM00235"/>
    </source>
</evidence>
<dbReference type="Proteomes" id="UP000675881">
    <property type="component" value="Chromosome 15"/>
</dbReference>
<keyword evidence="3 8" id="KW-0479">Metal-binding</keyword>
<comment type="cofactor">
    <cofactor evidence="9">
        <name>Zn(2+)</name>
        <dbReference type="ChEBI" id="CHEBI:29105"/>
    </cofactor>
    <text evidence="9">Binds 2 Zn(2+) ions per subunit.</text>
</comment>
<feature type="binding site" evidence="9">
    <location>
        <position position="189"/>
    </location>
    <ligand>
        <name>Ca(2+)</name>
        <dbReference type="ChEBI" id="CHEBI:29108"/>
        <label>2</label>
    </ligand>
</feature>
<feature type="repeat" description="Hemopexin" evidence="11">
    <location>
        <begin position="333"/>
        <end position="379"/>
    </location>
</feature>
<evidence type="ECO:0000313" key="14">
    <source>
        <dbReference type="EMBL" id="CAF2858228.1"/>
    </source>
</evidence>
<dbReference type="SUPFAM" id="SSF47090">
    <property type="entry name" value="PGBD-like"/>
    <property type="match status" value="1"/>
</dbReference>
<feature type="binding site" evidence="9">
    <location>
        <position position="167"/>
    </location>
    <ligand>
        <name>Zn(2+)</name>
        <dbReference type="ChEBI" id="CHEBI:29105"/>
        <label>1</label>
    </ligand>
</feature>
<keyword evidence="5 14" id="KW-0378">Hydrolase</keyword>
<dbReference type="Pfam" id="PF00045">
    <property type="entry name" value="Hemopexin"/>
    <property type="match status" value="2"/>
</dbReference>
<dbReference type="Gene3D" id="2.110.10.10">
    <property type="entry name" value="Hemopexin-like domain"/>
    <property type="match status" value="2"/>
</dbReference>
<dbReference type="PANTHER" id="PTHR10201">
    <property type="entry name" value="MATRIX METALLOPROTEINASE"/>
    <property type="match status" value="1"/>
</dbReference>
<dbReference type="InterPro" id="IPR036365">
    <property type="entry name" value="PGBD-like_sf"/>
</dbReference>
<dbReference type="Pfam" id="PF00413">
    <property type="entry name" value="Peptidase_M10"/>
    <property type="match status" value="2"/>
</dbReference>
<evidence type="ECO:0000256" key="10">
    <source>
        <dbReference type="PIRSR" id="PIRSR621190-4"/>
    </source>
</evidence>
<keyword evidence="15" id="KW-1185">Reference proteome</keyword>
<dbReference type="GO" id="GO:0031012">
    <property type="term" value="C:extracellular matrix"/>
    <property type="evidence" value="ECO:0007669"/>
    <property type="project" value="InterPro"/>
</dbReference>
<proteinExistence type="inferred from homology"/>
<dbReference type="InterPro" id="IPR021190">
    <property type="entry name" value="Pept_M10A"/>
</dbReference>
<keyword evidence="9" id="KW-0106">Calcium</keyword>
<keyword evidence="2" id="KW-0645">Protease</keyword>
<evidence type="ECO:0000256" key="6">
    <source>
        <dbReference type="ARBA" id="ARBA00022833"/>
    </source>
</evidence>
<feature type="binding site" evidence="9">
    <location>
        <position position="169"/>
    </location>
    <ligand>
        <name>Zn(2+)</name>
        <dbReference type="ChEBI" id="CHEBI:29105"/>
        <label>1</label>
    </ligand>
</feature>
<dbReference type="PANTHER" id="PTHR10201:SF291">
    <property type="entry name" value="MATRIX METALLOPROTEINASE 1, ISOFORM C-RELATED"/>
    <property type="match status" value="1"/>
</dbReference>
<evidence type="ECO:0000313" key="15">
    <source>
        <dbReference type="Proteomes" id="UP000675881"/>
    </source>
</evidence>
<evidence type="ECO:0000256" key="1">
    <source>
        <dbReference type="ARBA" id="ARBA00010370"/>
    </source>
</evidence>
<protein>
    <submittedName>
        <fullName evidence="14">MMP14</fullName>
        <ecNumber evidence="14">3.4.24.80</ecNumber>
    </submittedName>
</protein>
<evidence type="ECO:0000256" key="11">
    <source>
        <dbReference type="PROSITE-ProRule" id="PRU01011"/>
    </source>
</evidence>
<evidence type="ECO:0000256" key="4">
    <source>
        <dbReference type="ARBA" id="ARBA00022729"/>
    </source>
</evidence>
<gene>
    <name evidence="14" type="ORF">LSAA_5969</name>
</gene>
<name>A0A7R8H4B8_LEPSM</name>
<dbReference type="InterPro" id="IPR024079">
    <property type="entry name" value="MetalloPept_cat_dom_sf"/>
</dbReference>
<dbReference type="OrthoDB" id="406838at2759"/>
<sequence length="475" mass="54468">MNEITNNTKSFAVYISLLCSTKTWFLISCKLYAKEDIRVFPFKKILRQVLYIIFLQYGYIQGNPETGALMSEDALKDSIRKFQGFVGVNITGELNDETVEWMNTPRCGVKDFVESQKYPSTSRLSKKEVDEDIQDAFKIWEEVTNLNFRKKDYGSVHIEIRFERKEHGDGDPFDGPGGTLAHAYFPEFGGLQPMNLGISLGLSHSDVKSALMAPFYRGWNPNLKLHKDDIKAIQALYGAETKGPDPPTTTPTTTTSTTTTTISTTTVKRRFLPDVYDPDAPNLCKGSRIDAIFSTEDNSDYAFKGKWYWKLTDTSIEEGYPRKIAEDWPGLPEESIDAGFTWTNDMTYIFKGSQYWKFKNLEPQKEIYPRKIEDGFPGIPVDLDARTPEVSWKYPKEVQNWGFSRASAATQWKNGFTYFFMDDGTYYRFNDRKFQIDNGEHHSQEMLGNGNDFQDIKRTFDEEGDETRDAMAGDE</sequence>
<dbReference type="SMART" id="SM00120">
    <property type="entry name" value="HX"/>
    <property type="match status" value="3"/>
</dbReference>
<dbReference type="SUPFAM" id="SSF50923">
    <property type="entry name" value="Hemopexin-like domain"/>
    <property type="match status" value="1"/>
</dbReference>
<organism evidence="14 15">
    <name type="scientific">Lepeophtheirus salmonis</name>
    <name type="common">Salmon louse</name>
    <name type="synonym">Caligus salmonis</name>
    <dbReference type="NCBI Taxonomy" id="72036"/>
    <lineage>
        <taxon>Eukaryota</taxon>
        <taxon>Metazoa</taxon>
        <taxon>Ecdysozoa</taxon>
        <taxon>Arthropoda</taxon>
        <taxon>Crustacea</taxon>
        <taxon>Multicrustacea</taxon>
        <taxon>Hexanauplia</taxon>
        <taxon>Copepoda</taxon>
        <taxon>Siphonostomatoida</taxon>
        <taxon>Caligidae</taxon>
        <taxon>Lepeophtheirus</taxon>
    </lineage>
</organism>
<keyword evidence="4" id="KW-0732">Signal</keyword>
<dbReference type="EMBL" id="HG994594">
    <property type="protein sequence ID" value="CAF2858228.1"/>
    <property type="molecule type" value="Genomic_DNA"/>
</dbReference>
<feature type="domain" description="Peptidase metallopeptidase" evidence="13">
    <location>
        <begin position="114"/>
        <end position="239"/>
    </location>
</feature>